<dbReference type="Gene3D" id="3.40.50.10130">
    <property type="match status" value="1"/>
</dbReference>
<keyword evidence="8" id="KW-0460">Magnesium</keyword>
<dbReference type="OrthoDB" id="343092at2759"/>
<accession>A0A9P0B7Z3</accession>
<keyword evidence="9" id="KW-0233">DNA recombination</keyword>
<evidence type="ECO:0008006" key="16">
    <source>
        <dbReference type="Google" id="ProtNLM"/>
    </source>
</evidence>
<dbReference type="InterPro" id="IPR033310">
    <property type="entry name" value="Mms4/EME1/EME2"/>
</dbReference>
<evidence type="ECO:0000256" key="6">
    <source>
        <dbReference type="ARBA" id="ARBA00022763"/>
    </source>
</evidence>
<evidence type="ECO:0000256" key="4">
    <source>
        <dbReference type="ARBA" id="ARBA00022723"/>
    </source>
</evidence>
<comment type="cofactor">
    <cofactor evidence="1">
        <name>Mg(2+)</name>
        <dbReference type="ChEBI" id="CHEBI:18420"/>
    </cofactor>
</comment>
<gene>
    <name evidence="14" type="ORF">MELIAE_LOCUS9648</name>
</gene>
<feature type="region of interest" description="Disordered" evidence="13">
    <location>
        <begin position="168"/>
        <end position="197"/>
    </location>
</feature>
<evidence type="ECO:0000256" key="11">
    <source>
        <dbReference type="ARBA" id="ARBA00023242"/>
    </source>
</evidence>
<evidence type="ECO:0000256" key="9">
    <source>
        <dbReference type="ARBA" id="ARBA00023172"/>
    </source>
</evidence>
<dbReference type="GO" id="GO:0031297">
    <property type="term" value="P:replication fork processing"/>
    <property type="evidence" value="ECO:0007669"/>
    <property type="project" value="TreeGrafter"/>
</dbReference>
<protein>
    <recommendedName>
        <fullName evidence="16">Crossover junction endonuclease EME1</fullName>
    </recommendedName>
</protein>
<name>A0A9P0B7Z3_BRAAE</name>
<evidence type="ECO:0000313" key="15">
    <source>
        <dbReference type="Proteomes" id="UP001154078"/>
    </source>
</evidence>
<evidence type="ECO:0000256" key="10">
    <source>
        <dbReference type="ARBA" id="ARBA00023204"/>
    </source>
</evidence>
<keyword evidence="7" id="KW-0378">Hydrolase</keyword>
<keyword evidence="15" id="KW-1185">Reference proteome</keyword>
<keyword evidence="4" id="KW-0479">Metal-binding</keyword>
<dbReference type="EMBL" id="OV121137">
    <property type="protein sequence ID" value="CAH0559588.1"/>
    <property type="molecule type" value="Genomic_DNA"/>
</dbReference>
<evidence type="ECO:0000256" key="1">
    <source>
        <dbReference type="ARBA" id="ARBA00001946"/>
    </source>
</evidence>
<evidence type="ECO:0000313" key="14">
    <source>
        <dbReference type="EMBL" id="CAH0559588.1"/>
    </source>
</evidence>
<dbReference type="PANTHER" id="PTHR21077:SF5">
    <property type="entry name" value="CROSSOVER JUNCTION ENDONUCLEASE MMS4"/>
    <property type="match status" value="1"/>
</dbReference>
<dbReference type="GO" id="GO:0031573">
    <property type="term" value="P:mitotic intra-S DNA damage checkpoint signaling"/>
    <property type="evidence" value="ECO:0007669"/>
    <property type="project" value="TreeGrafter"/>
</dbReference>
<dbReference type="InterPro" id="IPR042530">
    <property type="entry name" value="EME1/EME2_C"/>
</dbReference>
<evidence type="ECO:0000256" key="2">
    <source>
        <dbReference type="ARBA" id="ARBA00004123"/>
    </source>
</evidence>
<dbReference type="GO" id="GO:0048476">
    <property type="term" value="C:Holliday junction resolvase complex"/>
    <property type="evidence" value="ECO:0007669"/>
    <property type="project" value="InterPro"/>
</dbReference>
<keyword evidence="12" id="KW-0469">Meiosis</keyword>
<sequence>MDEIIELDSSDETIVLNPSEIANLDNDSNSTEQTDDLLSEADLILKKYTSDLKPGSSAFSSQSNFNEFSDDEPSSKKTRNSNDCDEIMRQLNSEDNIFKEFAKKYKKKEDVPSTHTGLYDKPILLNKELEENFDQDTDFLTKTDDDLEAADLLMKEIYAKYNLGSINSKTSSSKSSIEEQGGNKLKGKKPLSKNEKALEREAAKVVRMQKKDELAREKRNKEALRMLEKNINPSECLKFITVNFDDEIFQQPYWNVIINTLQNANVSFTKIAQPIPKLISWTRKTNFIEKEKLISKDIEEQHLLLLMDSKDFLIHIKEKTLTIFIQSIHSLFTEKKQLSLGVYGLAQYFKFKKNKEKSDFQSAIRETESKMPNGFKDFPKVDRKTVEFALAELQLFCLCYFRALESHDDVSVFIMECTKSVAKKPYKLKKQESYQQETEWFQGDKKDCIRVDKHGNGLSRLWTQVLTMFPLARLETAEAISSLYSNPKALFEAYDNSQSEQEKEQLLQELRVRRAAGPNTSFRKIGPEMSKKASNFFNSQENVLL</sequence>
<reference evidence="14" key="1">
    <citation type="submission" date="2021-12" db="EMBL/GenBank/DDBJ databases">
        <authorList>
            <person name="King R."/>
        </authorList>
    </citation>
    <scope>NUCLEOTIDE SEQUENCE</scope>
</reference>
<keyword evidence="6" id="KW-0227">DNA damage</keyword>
<keyword evidence="10" id="KW-0234">DNA repair</keyword>
<dbReference type="GO" id="GO:0005634">
    <property type="term" value="C:nucleus"/>
    <property type="evidence" value="ECO:0007669"/>
    <property type="project" value="UniProtKB-SubCell"/>
</dbReference>
<dbReference type="Pfam" id="PF21292">
    <property type="entry name" value="EME1-MUS81_C"/>
    <property type="match status" value="1"/>
</dbReference>
<evidence type="ECO:0000256" key="8">
    <source>
        <dbReference type="ARBA" id="ARBA00022842"/>
    </source>
</evidence>
<dbReference type="GO" id="GO:0006302">
    <property type="term" value="P:double-strand break repair"/>
    <property type="evidence" value="ECO:0007669"/>
    <property type="project" value="TreeGrafter"/>
</dbReference>
<keyword evidence="11" id="KW-0539">Nucleus</keyword>
<evidence type="ECO:0000256" key="3">
    <source>
        <dbReference type="ARBA" id="ARBA00022722"/>
    </source>
</evidence>
<proteinExistence type="predicted"/>
<dbReference type="Proteomes" id="UP001154078">
    <property type="component" value="Chromosome 6"/>
</dbReference>
<dbReference type="Gene3D" id="1.10.150.670">
    <property type="entry name" value="Crossover junction endonuclease EME1, DNA-binding domain"/>
    <property type="match status" value="1"/>
</dbReference>
<keyword evidence="3" id="KW-0540">Nuclease</keyword>
<evidence type="ECO:0000256" key="5">
    <source>
        <dbReference type="ARBA" id="ARBA00022759"/>
    </source>
</evidence>
<comment type="subcellular location">
    <subcellularLocation>
        <location evidence="2">Nucleus</location>
    </subcellularLocation>
</comment>
<feature type="compositionally biased region" description="Polar residues" evidence="13">
    <location>
        <begin position="57"/>
        <end position="67"/>
    </location>
</feature>
<evidence type="ECO:0000256" key="13">
    <source>
        <dbReference type="SAM" id="MobiDB-lite"/>
    </source>
</evidence>
<dbReference type="GO" id="GO:0008821">
    <property type="term" value="F:crossover junction DNA endonuclease activity"/>
    <property type="evidence" value="ECO:0007669"/>
    <property type="project" value="TreeGrafter"/>
</dbReference>
<dbReference type="PANTHER" id="PTHR21077">
    <property type="entry name" value="EME1 PROTEIN"/>
    <property type="match status" value="1"/>
</dbReference>
<dbReference type="GO" id="GO:0046872">
    <property type="term" value="F:metal ion binding"/>
    <property type="evidence" value="ECO:0007669"/>
    <property type="project" value="UniProtKB-KW"/>
</dbReference>
<dbReference type="AlphaFoldDB" id="A0A9P0B7Z3"/>
<evidence type="ECO:0000256" key="12">
    <source>
        <dbReference type="ARBA" id="ARBA00023254"/>
    </source>
</evidence>
<feature type="region of interest" description="Disordered" evidence="13">
    <location>
        <begin position="51"/>
        <end position="83"/>
    </location>
</feature>
<dbReference type="GO" id="GO:0000712">
    <property type="term" value="P:resolution of meiotic recombination intermediates"/>
    <property type="evidence" value="ECO:0007669"/>
    <property type="project" value="TreeGrafter"/>
</dbReference>
<organism evidence="14 15">
    <name type="scientific">Brassicogethes aeneus</name>
    <name type="common">Rape pollen beetle</name>
    <name type="synonym">Meligethes aeneus</name>
    <dbReference type="NCBI Taxonomy" id="1431903"/>
    <lineage>
        <taxon>Eukaryota</taxon>
        <taxon>Metazoa</taxon>
        <taxon>Ecdysozoa</taxon>
        <taxon>Arthropoda</taxon>
        <taxon>Hexapoda</taxon>
        <taxon>Insecta</taxon>
        <taxon>Pterygota</taxon>
        <taxon>Neoptera</taxon>
        <taxon>Endopterygota</taxon>
        <taxon>Coleoptera</taxon>
        <taxon>Polyphaga</taxon>
        <taxon>Cucujiformia</taxon>
        <taxon>Nitidulidae</taxon>
        <taxon>Meligethinae</taxon>
        <taxon>Brassicogethes</taxon>
    </lineage>
</organism>
<keyword evidence="5" id="KW-0255">Endonuclease</keyword>
<evidence type="ECO:0000256" key="7">
    <source>
        <dbReference type="ARBA" id="ARBA00022801"/>
    </source>
</evidence>